<evidence type="ECO:0000256" key="4">
    <source>
        <dbReference type="PROSITE-ProRule" id="PRU00146"/>
    </source>
</evidence>
<feature type="compositionally biased region" description="Acidic residues" evidence="6">
    <location>
        <begin position="485"/>
        <end position="498"/>
    </location>
</feature>
<feature type="compositionally biased region" description="Low complexity" evidence="6">
    <location>
        <begin position="451"/>
        <end position="481"/>
    </location>
</feature>
<dbReference type="InterPro" id="IPR019787">
    <property type="entry name" value="Znf_PHD-finger"/>
</dbReference>
<evidence type="ECO:0000256" key="2">
    <source>
        <dbReference type="ARBA" id="ARBA00022771"/>
    </source>
</evidence>
<dbReference type="InterPro" id="IPR001965">
    <property type="entry name" value="Znf_PHD"/>
</dbReference>
<feature type="coiled-coil region" evidence="5">
    <location>
        <begin position="291"/>
        <end position="328"/>
    </location>
</feature>
<organism evidence="8 9">
    <name type="scientific">Colletotrichum zoysiae</name>
    <dbReference type="NCBI Taxonomy" id="1216348"/>
    <lineage>
        <taxon>Eukaryota</taxon>
        <taxon>Fungi</taxon>
        <taxon>Dikarya</taxon>
        <taxon>Ascomycota</taxon>
        <taxon>Pezizomycotina</taxon>
        <taxon>Sordariomycetes</taxon>
        <taxon>Hypocreomycetidae</taxon>
        <taxon>Glomerellales</taxon>
        <taxon>Glomerellaceae</taxon>
        <taxon>Colletotrichum</taxon>
        <taxon>Colletotrichum graminicola species complex</taxon>
    </lineage>
</organism>
<dbReference type="SMART" id="SM00249">
    <property type="entry name" value="PHD"/>
    <property type="match status" value="1"/>
</dbReference>
<feature type="region of interest" description="Disordered" evidence="6">
    <location>
        <begin position="160"/>
        <end position="235"/>
    </location>
</feature>
<feature type="compositionally biased region" description="Basic residues" evidence="6">
    <location>
        <begin position="421"/>
        <end position="434"/>
    </location>
</feature>
<evidence type="ECO:0000256" key="6">
    <source>
        <dbReference type="SAM" id="MobiDB-lite"/>
    </source>
</evidence>
<dbReference type="PROSITE" id="PS50016">
    <property type="entry name" value="ZF_PHD_2"/>
    <property type="match status" value="1"/>
</dbReference>
<accession>A0AAD9H9X5</accession>
<evidence type="ECO:0000256" key="3">
    <source>
        <dbReference type="ARBA" id="ARBA00022833"/>
    </source>
</evidence>
<comment type="caution">
    <text evidence="8">The sequence shown here is derived from an EMBL/GenBank/DDBJ whole genome shotgun (WGS) entry which is preliminary data.</text>
</comment>
<dbReference type="SUPFAM" id="SSF57903">
    <property type="entry name" value="FYVE/PHD zinc finger"/>
    <property type="match status" value="1"/>
</dbReference>
<keyword evidence="1" id="KW-0479">Metal-binding</keyword>
<dbReference type="InterPro" id="IPR013083">
    <property type="entry name" value="Znf_RING/FYVE/PHD"/>
</dbReference>
<feature type="region of interest" description="Disordered" evidence="6">
    <location>
        <begin position="400"/>
        <end position="513"/>
    </location>
</feature>
<feature type="region of interest" description="Disordered" evidence="6">
    <location>
        <begin position="104"/>
        <end position="126"/>
    </location>
</feature>
<evidence type="ECO:0000256" key="5">
    <source>
        <dbReference type="SAM" id="Coils"/>
    </source>
</evidence>
<feature type="domain" description="PHD-type" evidence="7">
    <location>
        <begin position="234"/>
        <end position="294"/>
    </location>
</feature>
<dbReference type="Proteomes" id="UP001232148">
    <property type="component" value="Unassembled WGS sequence"/>
</dbReference>
<keyword evidence="3" id="KW-0862">Zinc</keyword>
<keyword evidence="5" id="KW-0175">Coiled coil</keyword>
<proteinExistence type="predicted"/>
<evidence type="ECO:0000313" key="8">
    <source>
        <dbReference type="EMBL" id="KAK2024082.1"/>
    </source>
</evidence>
<dbReference type="InterPro" id="IPR011011">
    <property type="entry name" value="Znf_FYVE_PHD"/>
</dbReference>
<name>A0AAD9H9X5_9PEZI</name>
<protein>
    <recommendedName>
        <fullName evidence="7">PHD-type domain-containing protein</fullName>
    </recommendedName>
</protein>
<evidence type="ECO:0000256" key="1">
    <source>
        <dbReference type="ARBA" id="ARBA00022723"/>
    </source>
</evidence>
<evidence type="ECO:0000259" key="7">
    <source>
        <dbReference type="PROSITE" id="PS50016"/>
    </source>
</evidence>
<dbReference type="AlphaFoldDB" id="A0AAD9H9X5"/>
<dbReference type="EMBL" id="MU842976">
    <property type="protein sequence ID" value="KAK2024082.1"/>
    <property type="molecule type" value="Genomic_DNA"/>
</dbReference>
<sequence length="549" mass="59813">MLEPLRPTPMALTSQRTDETRPAGNEIRGEMGAAPSATTPHAARDAQTTAVGAAPIQPSPALEEPQRAVFAIDKVKQPASAPSSYKRQFSPATSRYVLRRLHQAGDGKPSSSAVAAPADEQPPATTPVAAVEEAPLHCPVDLSSLPRTLYLPDETPAAAAPSAAAAVLGPPPPAGTKRKRATEDEGPSRRPAAGSLLAPAYPEPEVLRRPMPRPPTKRKRMIARDDGGGGGGGSPMCARCKRTSWTDANLIVACASCGEAWHQLCYDQPAVLASGADDGGGARGGFRCATCEDEEREQAEYQRQIARYREAKQEQAEWRRRQNDVERRREKRLATLPEFPDSRIIGFEGGDASREERREYFENLKKSDLVNLLIFSNDIYPGLLVDLLVSVSQKHPGLPIFGSPDWVQPKAPRQEPQRQRQGNHARLKAPKQRSKTGGVRKILKTAPPAPAAATAAAAAAAADGEQQQQQHHHQQQQQQPHPQEDEFDDDDDDDDDALPESWPKAGHGLYAKLKPEREDPLLFDDNDEEAFSHFMVDEQGRQVVEMLAV</sequence>
<dbReference type="Gene3D" id="3.30.40.10">
    <property type="entry name" value="Zinc/RING finger domain, C3HC4 (zinc finger)"/>
    <property type="match status" value="1"/>
</dbReference>
<feature type="region of interest" description="Disordered" evidence="6">
    <location>
        <begin position="1"/>
        <end position="62"/>
    </location>
</feature>
<gene>
    <name evidence="8" type="ORF">LX32DRAFT_666924</name>
</gene>
<keyword evidence="9" id="KW-1185">Reference proteome</keyword>
<dbReference type="GO" id="GO:0008270">
    <property type="term" value="F:zinc ion binding"/>
    <property type="evidence" value="ECO:0007669"/>
    <property type="project" value="UniProtKB-KW"/>
</dbReference>
<keyword evidence="2 4" id="KW-0863">Zinc-finger</keyword>
<evidence type="ECO:0000313" key="9">
    <source>
        <dbReference type="Proteomes" id="UP001232148"/>
    </source>
</evidence>
<reference evidence="8" key="1">
    <citation type="submission" date="2021-06" db="EMBL/GenBank/DDBJ databases">
        <title>Comparative genomics, transcriptomics and evolutionary studies reveal genomic signatures of adaptation to plant cell wall in hemibiotrophic fungi.</title>
        <authorList>
            <consortium name="DOE Joint Genome Institute"/>
            <person name="Baroncelli R."/>
            <person name="Diaz J.F."/>
            <person name="Benocci T."/>
            <person name="Peng M."/>
            <person name="Battaglia E."/>
            <person name="Haridas S."/>
            <person name="Andreopoulos W."/>
            <person name="Labutti K."/>
            <person name="Pangilinan J."/>
            <person name="Floch G.L."/>
            <person name="Makela M.R."/>
            <person name="Henrissat B."/>
            <person name="Grigoriev I.V."/>
            <person name="Crouch J.A."/>
            <person name="De Vries R.P."/>
            <person name="Sukno S.A."/>
            <person name="Thon M.R."/>
        </authorList>
    </citation>
    <scope>NUCLEOTIDE SEQUENCE</scope>
    <source>
        <strain evidence="8">MAFF235873</strain>
    </source>
</reference>